<dbReference type="AlphaFoldDB" id="A0A364Y239"/>
<accession>A0A364Y239</accession>
<dbReference type="EMBL" id="QMFY01000005">
    <property type="protein sequence ID" value="RAW00816.1"/>
    <property type="molecule type" value="Genomic_DNA"/>
</dbReference>
<dbReference type="Pfam" id="PF10670">
    <property type="entry name" value="DUF4198"/>
    <property type="match status" value="1"/>
</dbReference>
<feature type="signal peptide" evidence="1">
    <location>
        <begin position="1"/>
        <end position="22"/>
    </location>
</feature>
<comment type="caution">
    <text evidence="2">The sequence shown here is derived from an EMBL/GenBank/DDBJ whole genome shotgun (WGS) entry which is preliminary data.</text>
</comment>
<dbReference type="InterPro" id="IPR019613">
    <property type="entry name" value="DUF4198"/>
</dbReference>
<feature type="chain" id="PRO_5016941597" evidence="1">
    <location>
        <begin position="23"/>
        <end position="236"/>
    </location>
</feature>
<keyword evidence="1" id="KW-0732">Signal</keyword>
<name>A0A364Y239_9BACT</name>
<dbReference type="RefSeq" id="WP_112746973.1">
    <property type="nucleotide sequence ID" value="NZ_QMFY01000005.1"/>
</dbReference>
<sequence length="236" mass="26122">MMKTKQILFGLLLSVITLTANAHAIWIETNVKGAVGREQEVKIFYGEYAAGEFEETEKWYSDVNTFTLWLVAPDGSKKQLTYKAAGKYFTTSFTPDKTGVYVLTTGHSAKQIDGTYMYQFNASAAVAVGTTLATIPNATANNDLYLQPVKSTDSKFGKVKAFYKGKPAANIDIAVSGPTGWTKTFKTDENGEAKFDLLWKGTYALEGTYTVEEKGTHHEAAYENIWRCATVRLEQL</sequence>
<dbReference type="Proteomes" id="UP000251889">
    <property type="component" value="Unassembled WGS sequence"/>
</dbReference>
<reference evidence="2 3" key="1">
    <citation type="submission" date="2018-06" db="EMBL/GenBank/DDBJ databases">
        <title>Chryseolinea flavus sp. nov., a member of the phylum Bacteroidetes isolated from soil.</title>
        <authorList>
            <person name="Li Y."/>
            <person name="Wang J."/>
        </authorList>
    </citation>
    <scope>NUCLEOTIDE SEQUENCE [LARGE SCALE GENOMIC DNA]</scope>
    <source>
        <strain evidence="2 3">SDU1-6</strain>
    </source>
</reference>
<evidence type="ECO:0000313" key="3">
    <source>
        <dbReference type="Proteomes" id="UP000251889"/>
    </source>
</evidence>
<keyword evidence="3" id="KW-1185">Reference proteome</keyword>
<protein>
    <submittedName>
        <fullName evidence="2">Nickel uptake transporter family protein</fullName>
    </submittedName>
</protein>
<dbReference type="OrthoDB" id="1148550at2"/>
<gene>
    <name evidence="2" type="ORF">DQQ10_11240</name>
</gene>
<dbReference type="SUPFAM" id="SSF49478">
    <property type="entry name" value="Cna protein B-type domain"/>
    <property type="match status" value="1"/>
</dbReference>
<evidence type="ECO:0000313" key="2">
    <source>
        <dbReference type="EMBL" id="RAW00816.1"/>
    </source>
</evidence>
<organism evidence="2 3">
    <name type="scientific">Pseudochryseolinea flava</name>
    <dbReference type="NCBI Taxonomy" id="2059302"/>
    <lineage>
        <taxon>Bacteria</taxon>
        <taxon>Pseudomonadati</taxon>
        <taxon>Bacteroidota</taxon>
        <taxon>Cytophagia</taxon>
        <taxon>Cytophagales</taxon>
        <taxon>Fulvivirgaceae</taxon>
        <taxon>Pseudochryseolinea</taxon>
    </lineage>
</organism>
<proteinExistence type="predicted"/>
<evidence type="ECO:0000256" key="1">
    <source>
        <dbReference type="SAM" id="SignalP"/>
    </source>
</evidence>